<dbReference type="FunFam" id="2.10.220.10:FF:000001">
    <property type="entry name" value="Receptor protein-tyrosine kinase"/>
    <property type="match status" value="1"/>
</dbReference>
<dbReference type="InterPro" id="IPR000494">
    <property type="entry name" value="Rcpt_L-dom"/>
</dbReference>
<evidence type="ECO:0000313" key="20">
    <source>
        <dbReference type="Proteomes" id="UP000250572"/>
    </source>
</evidence>
<evidence type="ECO:0000259" key="16">
    <source>
        <dbReference type="Pfam" id="PF00757"/>
    </source>
</evidence>
<evidence type="ECO:0000256" key="8">
    <source>
        <dbReference type="ARBA" id="ARBA00022840"/>
    </source>
</evidence>
<evidence type="ECO:0000256" key="4">
    <source>
        <dbReference type="ARBA" id="ARBA00022679"/>
    </source>
</evidence>
<dbReference type="AlphaFoldDB" id="A0A315UZW0"/>
<dbReference type="InterPro" id="IPR032778">
    <property type="entry name" value="GF_recep_IV"/>
</dbReference>
<keyword evidence="11" id="KW-0829">Tyrosine-protein kinase</keyword>
<dbReference type="GO" id="GO:0004714">
    <property type="term" value="F:transmembrane receptor protein tyrosine kinase activity"/>
    <property type="evidence" value="ECO:0007669"/>
    <property type="project" value="UniProtKB-EC"/>
</dbReference>
<keyword evidence="7" id="KW-0418">Kinase</keyword>
<feature type="domain" description="Receptor L-domain" evidence="17">
    <location>
        <begin position="404"/>
        <end position="531"/>
    </location>
</feature>
<dbReference type="EMBL" id="NHOQ01002480">
    <property type="protein sequence ID" value="PWA16715.1"/>
    <property type="molecule type" value="Genomic_DNA"/>
</dbReference>
<keyword evidence="8" id="KW-0067">ATP-binding</keyword>
<comment type="catalytic activity">
    <reaction evidence="14">
        <text>L-tyrosyl-[protein] + ATP = O-phospho-L-tyrosyl-[protein] + ADP + H(+)</text>
        <dbReference type="Rhea" id="RHEA:10596"/>
        <dbReference type="Rhea" id="RHEA-COMP:10136"/>
        <dbReference type="Rhea" id="RHEA-COMP:20101"/>
        <dbReference type="ChEBI" id="CHEBI:15378"/>
        <dbReference type="ChEBI" id="CHEBI:30616"/>
        <dbReference type="ChEBI" id="CHEBI:46858"/>
        <dbReference type="ChEBI" id="CHEBI:61978"/>
        <dbReference type="ChEBI" id="CHEBI:456216"/>
        <dbReference type="EC" id="2.7.10.1"/>
    </reaction>
</comment>
<name>A0A315UZW0_GAMAF</name>
<gene>
    <name evidence="19" type="ORF">CCH79_00017479</name>
</gene>
<dbReference type="Gene3D" id="3.80.20.20">
    <property type="entry name" value="Receptor L-domain"/>
    <property type="match status" value="2"/>
</dbReference>
<dbReference type="CDD" id="cd00064">
    <property type="entry name" value="FU"/>
    <property type="match status" value="3"/>
</dbReference>
<evidence type="ECO:0000256" key="3">
    <source>
        <dbReference type="ARBA" id="ARBA00022553"/>
    </source>
</evidence>
<evidence type="ECO:0000259" key="17">
    <source>
        <dbReference type="Pfam" id="PF01030"/>
    </source>
</evidence>
<keyword evidence="12" id="KW-0675">Receptor</keyword>
<dbReference type="SUPFAM" id="SSF52058">
    <property type="entry name" value="L domain-like"/>
    <property type="match status" value="2"/>
</dbReference>
<dbReference type="Pfam" id="PF01030">
    <property type="entry name" value="Recep_L_domain"/>
    <property type="match status" value="2"/>
</dbReference>
<dbReference type="InterPro" id="IPR006212">
    <property type="entry name" value="Furin_repeat"/>
</dbReference>
<dbReference type="GO" id="GO:0007169">
    <property type="term" value="P:cell surface receptor protein tyrosine kinase signaling pathway"/>
    <property type="evidence" value="ECO:0007669"/>
    <property type="project" value="UniProtKB-ARBA"/>
</dbReference>
<evidence type="ECO:0000256" key="14">
    <source>
        <dbReference type="ARBA" id="ARBA00051243"/>
    </source>
</evidence>
<feature type="domain" description="Receptor L-domain" evidence="17">
    <location>
        <begin position="98"/>
        <end position="196"/>
    </location>
</feature>
<evidence type="ECO:0000256" key="6">
    <source>
        <dbReference type="ARBA" id="ARBA00022741"/>
    </source>
</evidence>
<proteinExistence type="predicted"/>
<comment type="caution">
    <text evidence="19">The sequence shown here is derived from an EMBL/GenBank/DDBJ whole genome shotgun (WGS) entry which is preliminary data.</text>
</comment>
<feature type="compositionally biased region" description="Basic residues" evidence="15">
    <location>
        <begin position="795"/>
        <end position="811"/>
    </location>
</feature>
<feature type="compositionally biased region" description="Basic and acidic residues" evidence="15">
    <location>
        <begin position="52"/>
        <end position="61"/>
    </location>
</feature>
<evidence type="ECO:0000256" key="2">
    <source>
        <dbReference type="ARBA" id="ARBA00011902"/>
    </source>
</evidence>
<dbReference type="GO" id="GO:0016020">
    <property type="term" value="C:membrane"/>
    <property type="evidence" value="ECO:0007669"/>
    <property type="project" value="UniProtKB-SubCell"/>
</dbReference>
<dbReference type="SMART" id="SM00261">
    <property type="entry name" value="FU"/>
    <property type="match status" value="3"/>
</dbReference>
<dbReference type="Gene3D" id="2.10.220.10">
    <property type="entry name" value="Hormone Receptor, Insulin-like Growth Factor Receptor 1, Chain A, domain 2"/>
    <property type="match status" value="3"/>
</dbReference>
<keyword evidence="10" id="KW-0472">Membrane</keyword>
<feature type="region of interest" description="Disordered" evidence="15">
    <location>
        <begin position="35"/>
        <end position="61"/>
    </location>
</feature>
<evidence type="ECO:0000256" key="12">
    <source>
        <dbReference type="ARBA" id="ARBA00023170"/>
    </source>
</evidence>
<feature type="domain" description="Furin-like cysteine-rich" evidence="16">
    <location>
        <begin position="222"/>
        <end position="376"/>
    </location>
</feature>
<keyword evidence="13" id="KW-0325">Glycoprotein</keyword>
<dbReference type="InterPro" id="IPR036941">
    <property type="entry name" value="Rcpt_L-dom_sf"/>
</dbReference>
<dbReference type="EC" id="2.7.10.1" evidence="2"/>
<dbReference type="Pfam" id="PF00757">
    <property type="entry name" value="Furin-like"/>
    <property type="match status" value="1"/>
</dbReference>
<dbReference type="GO" id="GO:0005524">
    <property type="term" value="F:ATP binding"/>
    <property type="evidence" value="ECO:0007669"/>
    <property type="project" value="UniProtKB-KW"/>
</dbReference>
<keyword evidence="20" id="KW-1185">Reference proteome</keyword>
<evidence type="ECO:0000313" key="19">
    <source>
        <dbReference type="EMBL" id="PWA16715.1"/>
    </source>
</evidence>
<feature type="region of interest" description="Disordered" evidence="15">
    <location>
        <begin position="827"/>
        <end position="856"/>
    </location>
</feature>
<keyword evidence="3" id="KW-0597">Phosphoprotein</keyword>
<dbReference type="SUPFAM" id="SSF57184">
    <property type="entry name" value="Growth factor receptor domain"/>
    <property type="match status" value="2"/>
</dbReference>
<dbReference type="Proteomes" id="UP000250572">
    <property type="component" value="Unassembled WGS sequence"/>
</dbReference>
<evidence type="ECO:0000256" key="11">
    <source>
        <dbReference type="ARBA" id="ARBA00023137"/>
    </source>
</evidence>
<feature type="domain" description="Growth factor receptor" evidence="18">
    <location>
        <begin position="558"/>
        <end position="688"/>
    </location>
</feature>
<dbReference type="InterPro" id="IPR006211">
    <property type="entry name" value="Furin-like_Cys-rich_dom"/>
</dbReference>
<dbReference type="Pfam" id="PF14843">
    <property type="entry name" value="GF_recep_IV"/>
    <property type="match status" value="1"/>
</dbReference>
<keyword evidence="4" id="KW-0808">Transferase</keyword>
<dbReference type="InterPro" id="IPR009030">
    <property type="entry name" value="Growth_fac_rcpt_cys_sf"/>
</dbReference>
<evidence type="ECO:0000256" key="5">
    <source>
        <dbReference type="ARBA" id="ARBA00022692"/>
    </source>
</evidence>
<feature type="region of interest" description="Disordered" evidence="15">
    <location>
        <begin position="782"/>
        <end position="813"/>
    </location>
</feature>
<evidence type="ECO:0000256" key="7">
    <source>
        <dbReference type="ARBA" id="ARBA00022777"/>
    </source>
</evidence>
<dbReference type="FunFam" id="2.10.220.10:FF:000009">
    <property type="entry name" value="Receptor protein-tyrosine kinase"/>
    <property type="match status" value="1"/>
</dbReference>
<protein>
    <recommendedName>
        <fullName evidence="2">receptor protein-tyrosine kinase</fullName>
        <ecNumber evidence="2">2.7.10.1</ecNumber>
    </recommendedName>
</protein>
<keyword evidence="9" id="KW-1133">Transmembrane helix</keyword>
<accession>A0A315UZW0</accession>
<reference evidence="19 20" key="1">
    <citation type="journal article" date="2018" name="G3 (Bethesda)">
        <title>A High-Quality Reference Genome for the Invasive Mosquitofish Gambusia affinis Using a Chicago Library.</title>
        <authorList>
            <person name="Hoffberg S.L."/>
            <person name="Troendle N.J."/>
            <person name="Glenn T.C."/>
            <person name="Mahmud O."/>
            <person name="Louha S."/>
            <person name="Chalopin D."/>
            <person name="Bennetzen J.L."/>
            <person name="Mauricio R."/>
        </authorList>
    </citation>
    <scope>NUCLEOTIDE SEQUENCE [LARGE SCALE GENOMIC DNA]</scope>
    <source>
        <strain evidence="19">NE01/NJP1002.9</strain>
        <tissue evidence="19">Muscle</tissue>
    </source>
</reference>
<sequence>MTSPNKPTNKKFKLFFDVSCSYWCDAASARNIFGQTDKLPPPPSRCATPDLDNGRSDGPREEKNIIWNQSVCLGTDMKLALPSSLENHYETLRLLYTGCQVVHGNLEITHLSGNPDLSFLKEIVEVQGYVLIAHVSVSLVPLDNLRIIRGSHFYNSNYSLAVLDNQGLKTLRLRSLKEILLGGVSILGNPQLCFPDPENIIWRDTLDEQNTKPHRLQARAPNCPKCHPACGKSCWGETEQDCQTLTRINCASGCQRCKGPLPNDCCHTQCAAGCTGPRDSDCLACRHFNDSGMCKENCPPPNFYDPVTYQSKPNPNKKLSFGATCVKTCPYNYLAMEVACTLNCPRSNKEVIIKQPDGTETQKCEKCEADCVKDCHSFGTDNLGVVDNHSVTVVTSANVGQFTKCSKIFGSLAFRAQSFARDPVTNSSGLTLQQLKGFRKLEEIAGICWTKPLKSYLYIDAWPQEWSNLSVFENLKVIRGRMLYMGVFSLAVQNLHIQSLGLRSLRSVSGGLVLLYNNSELCYTDSLPWGSILHPTEGPQRIVRLNQEPRACEVEGHVCHPLCKGGCWGPGPGQCVSCKTFQRGTVCVEQCDVYQGAVPEYIDGSLCKTCHDECRPLNASASCHGPGADDCTECLHYRDEKICVERCPSGVKEDQQTVWKYSNETRHCLPCNTNCTLSCTMMDERGCPIDTRTGKDLDAEPLTAGGPQSMYSSLSTLGRGQCPTLPVGASMSNGLWPQLARTTSAGGQSDSVFLDATPDGHFLSPSSPGRYCKDPTYPRGSQCDLETDETDGFHHPNHLHHSLPRRSHNHSQRPAMPEYVNQEMLDPRPAIPERPTTLPRKGSRVDRRLPNGLGSGHSVENPGYLIPVSSACPAFDNPYYLDLGGKANASPPGAAVDGAAAQESNGNITRHVNGFVTPTAENPEYLGLADTWTGHT</sequence>
<dbReference type="FunFam" id="3.80.20.20:FF:000014">
    <property type="entry name" value="Receptor protein-tyrosine kinase"/>
    <property type="match status" value="1"/>
</dbReference>
<evidence type="ECO:0000256" key="9">
    <source>
        <dbReference type="ARBA" id="ARBA00022989"/>
    </source>
</evidence>
<evidence type="ECO:0000256" key="10">
    <source>
        <dbReference type="ARBA" id="ARBA00023136"/>
    </source>
</evidence>
<evidence type="ECO:0000259" key="18">
    <source>
        <dbReference type="Pfam" id="PF14843"/>
    </source>
</evidence>
<keyword evidence="6" id="KW-0547">Nucleotide-binding</keyword>
<comment type="subcellular location">
    <subcellularLocation>
        <location evidence="1">Membrane</location>
        <topology evidence="1">Single-pass type I membrane protein</topology>
    </subcellularLocation>
</comment>
<evidence type="ECO:0000256" key="1">
    <source>
        <dbReference type="ARBA" id="ARBA00004479"/>
    </source>
</evidence>
<organism evidence="19 20">
    <name type="scientific">Gambusia affinis</name>
    <name type="common">Western mosquitofish</name>
    <name type="synonym">Heterandria affinis</name>
    <dbReference type="NCBI Taxonomy" id="33528"/>
    <lineage>
        <taxon>Eukaryota</taxon>
        <taxon>Metazoa</taxon>
        <taxon>Chordata</taxon>
        <taxon>Craniata</taxon>
        <taxon>Vertebrata</taxon>
        <taxon>Euteleostomi</taxon>
        <taxon>Actinopterygii</taxon>
        <taxon>Neopterygii</taxon>
        <taxon>Teleostei</taxon>
        <taxon>Neoteleostei</taxon>
        <taxon>Acanthomorphata</taxon>
        <taxon>Ovalentaria</taxon>
        <taxon>Atherinomorphae</taxon>
        <taxon>Cyprinodontiformes</taxon>
        <taxon>Poeciliidae</taxon>
        <taxon>Poeciliinae</taxon>
        <taxon>Gambusia</taxon>
    </lineage>
</organism>
<keyword evidence="5" id="KW-0812">Transmembrane</keyword>
<evidence type="ECO:0000256" key="15">
    <source>
        <dbReference type="SAM" id="MobiDB-lite"/>
    </source>
</evidence>
<evidence type="ECO:0000256" key="13">
    <source>
        <dbReference type="ARBA" id="ARBA00023180"/>
    </source>
</evidence>